<evidence type="ECO:0000313" key="10">
    <source>
        <dbReference type="Proteomes" id="UP000887575"/>
    </source>
</evidence>
<evidence type="ECO:0000313" key="11">
    <source>
        <dbReference type="WBParaSite" id="MBELARI_LOCUS9619"/>
    </source>
</evidence>
<feature type="transmembrane region" description="Helical" evidence="8">
    <location>
        <begin position="138"/>
        <end position="160"/>
    </location>
</feature>
<keyword evidence="5 8" id="KW-1133">Transmembrane helix</keyword>
<keyword evidence="10" id="KW-1185">Reference proteome</keyword>
<dbReference type="InterPro" id="IPR029020">
    <property type="entry name" value="Ammonium/urea_transptr"/>
</dbReference>
<proteinExistence type="inferred from homology"/>
<feature type="domain" description="Ammonium transporter AmtB-like" evidence="9">
    <location>
        <begin position="30"/>
        <end position="305"/>
    </location>
</feature>
<evidence type="ECO:0000256" key="2">
    <source>
        <dbReference type="ARBA" id="ARBA00005887"/>
    </source>
</evidence>
<evidence type="ECO:0000256" key="3">
    <source>
        <dbReference type="ARBA" id="ARBA00022448"/>
    </source>
</evidence>
<protein>
    <submittedName>
        <fullName evidence="11">Ammonium transporter AmtB-like domain-containing protein</fullName>
    </submittedName>
</protein>
<sequence length="485" mass="53202">MDQNLTLQLLALKEEFEDYKEYTSKNIDSFFLCTMALIIFLMQCGFAFLEAGAVRSKNTTNIIFKNVLDSLFALVCYWTCGWGLAYGPGEGFLEHLFGQSEFFLVGTNDYTKFFFQYVFAATAATIVAGAVAERCEIVAYIVYCCSISAVVYPILTHWGWHESGWMAQGFWISDQEKTEYLDFAGSGVVHLCGGTISFIAAYIMGPRIGRFPDDSGEVSGEIKGHSVPFASLGGFILMFGFLAFNGGSTGSITAPGIGKIVSRAMVNTMLSGTMAAFTCLIVHYKMKGKLTLLFTINACLAGMVSAFAVHAGGGSWGLFAACLVSHKGICYAVSNAITGHGWQWLPVAQLFWQIVCAFAIITWSFATMVPVFLLLKKYGKLRVPAEIEIKGLDIYKHGEAAYPLHAYGHGWDEFEPIRTTKKISVLNPEISLEQLASAYDAMSHKKSVYHNPSGFEHPELHGVAKYKKQVPKPTQSGKENGAFNA</sequence>
<dbReference type="PANTHER" id="PTHR11730">
    <property type="entry name" value="AMMONIUM TRANSPORTER"/>
    <property type="match status" value="1"/>
</dbReference>
<feature type="transmembrane region" description="Helical" evidence="8">
    <location>
        <begin position="290"/>
        <end position="309"/>
    </location>
</feature>
<evidence type="ECO:0000256" key="1">
    <source>
        <dbReference type="ARBA" id="ARBA00004141"/>
    </source>
</evidence>
<dbReference type="GO" id="GO:0008519">
    <property type="term" value="F:ammonium channel activity"/>
    <property type="evidence" value="ECO:0007669"/>
    <property type="project" value="InterPro"/>
</dbReference>
<accession>A0AAF3FQZ4</accession>
<dbReference type="GO" id="GO:0005886">
    <property type="term" value="C:plasma membrane"/>
    <property type="evidence" value="ECO:0007669"/>
    <property type="project" value="TreeGrafter"/>
</dbReference>
<dbReference type="GO" id="GO:0097272">
    <property type="term" value="P:ammonium homeostasis"/>
    <property type="evidence" value="ECO:0007669"/>
    <property type="project" value="TreeGrafter"/>
</dbReference>
<dbReference type="WBParaSite" id="MBELARI_LOCUS9619">
    <property type="protein sequence ID" value="MBELARI_LOCUS9619"/>
    <property type="gene ID" value="MBELARI_LOCUS9619"/>
</dbReference>
<keyword evidence="3" id="KW-0813">Transport</keyword>
<dbReference type="Proteomes" id="UP000887575">
    <property type="component" value="Unassembled WGS sequence"/>
</dbReference>
<evidence type="ECO:0000256" key="4">
    <source>
        <dbReference type="ARBA" id="ARBA00022692"/>
    </source>
</evidence>
<keyword evidence="4 8" id="KW-0812">Transmembrane</keyword>
<feature type="transmembrane region" description="Helical" evidence="8">
    <location>
        <begin position="350"/>
        <end position="375"/>
    </location>
</feature>
<dbReference type="PANTHER" id="PTHR11730:SF6">
    <property type="entry name" value="AMMONIUM TRANSPORTER"/>
    <property type="match status" value="1"/>
</dbReference>
<dbReference type="Pfam" id="PF00909">
    <property type="entry name" value="Ammonium_transp"/>
    <property type="match status" value="1"/>
</dbReference>
<name>A0AAF3FQZ4_9BILA</name>
<evidence type="ECO:0000256" key="8">
    <source>
        <dbReference type="SAM" id="Phobius"/>
    </source>
</evidence>
<dbReference type="SUPFAM" id="SSF111352">
    <property type="entry name" value="Ammonium transporter"/>
    <property type="match status" value="1"/>
</dbReference>
<dbReference type="PROSITE" id="PS01219">
    <property type="entry name" value="AMMONIUM_TRANSP"/>
    <property type="match status" value="1"/>
</dbReference>
<feature type="transmembrane region" description="Helical" evidence="8">
    <location>
        <begin position="180"/>
        <end position="205"/>
    </location>
</feature>
<keyword evidence="6 8" id="KW-0472">Membrane</keyword>
<comment type="subcellular location">
    <subcellularLocation>
        <location evidence="1">Membrane</location>
        <topology evidence="1">Multi-pass membrane protein</topology>
    </subcellularLocation>
</comment>
<keyword evidence="7" id="KW-0924">Ammonia transport</keyword>
<dbReference type="InterPro" id="IPR018047">
    <property type="entry name" value="Ammonium_transpt_CS"/>
</dbReference>
<evidence type="ECO:0000256" key="5">
    <source>
        <dbReference type="ARBA" id="ARBA00022989"/>
    </source>
</evidence>
<feature type="transmembrane region" description="Helical" evidence="8">
    <location>
        <begin position="29"/>
        <end position="49"/>
    </location>
</feature>
<feature type="transmembrane region" description="Helical" evidence="8">
    <location>
        <begin position="226"/>
        <end position="244"/>
    </location>
</feature>
<feature type="transmembrane region" description="Helical" evidence="8">
    <location>
        <begin position="70"/>
        <end position="87"/>
    </location>
</feature>
<dbReference type="AlphaFoldDB" id="A0AAF3FQZ4"/>
<feature type="transmembrane region" description="Helical" evidence="8">
    <location>
        <begin position="264"/>
        <end position="283"/>
    </location>
</feature>
<dbReference type="InterPro" id="IPR024041">
    <property type="entry name" value="NH4_transpt_AmtB-like_dom"/>
</dbReference>
<dbReference type="Gene3D" id="1.10.3430.10">
    <property type="entry name" value="Ammonium transporter AmtB like domains"/>
    <property type="match status" value="2"/>
</dbReference>
<evidence type="ECO:0000259" key="9">
    <source>
        <dbReference type="Pfam" id="PF00909"/>
    </source>
</evidence>
<reference evidence="11" key="1">
    <citation type="submission" date="2024-02" db="UniProtKB">
        <authorList>
            <consortium name="WormBaseParasite"/>
        </authorList>
    </citation>
    <scope>IDENTIFICATION</scope>
</reference>
<feature type="transmembrane region" description="Helical" evidence="8">
    <location>
        <begin position="113"/>
        <end position="131"/>
    </location>
</feature>
<organism evidence="10 11">
    <name type="scientific">Mesorhabditis belari</name>
    <dbReference type="NCBI Taxonomy" id="2138241"/>
    <lineage>
        <taxon>Eukaryota</taxon>
        <taxon>Metazoa</taxon>
        <taxon>Ecdysozoa</taxon>
        <taxon>Nematoda</taxon>
        <taxon>Chromadorea</taxon>
        <taxon>Rhabditida</taxon>
        <taxon>Rhabditina</taxon>
        <taxon>Rhabditomorpha</taxon>
        <taxon>Rhabditoidea</taxon>
        <taxon>Rhabditidae</taxon>
        <taxon>Mesorhabditinae</taxon>
        <taxon>Mesorhabditis</taxon>
    </lineage>
</organism>
<evidence type="ECO:0000256" key="6">
    <source>
        <dbReference type="ARBA" id="ARBA00023136"/>
    </source>
</evidence>
<evidence type="ECO:0000256" key="7">
    <source>
        <dbReference type="ARBA" id="ARBA00023177"/>
    </source>
</evidence>
<comment type="similarity">
    <text evidence="2">Belongs to the ammonia transporter channel (TC 1.A.11.2) family.</text>
</comment>